<evidence type="ECO:0000256" key="1">
    <source>
        <dbReference type="PIRNR" id="PIRNR038959"/>
    </source>
</evidence>
<feature type="transmembrane region" description="Helical" evidence="2">
    <location>
        <begin position="48"/>
        <end position="66"/>
    </location>
</feature>
<keyword evidence="2" id="KW-0812">Transmembrane</keyword>
<feature type="transmembrane region" description="Helical" evidence="2">
    <location>
        <begin position="86"/>
        <end position="108"/>
    </location>
</feature>
<dbReference type="PANTHER" id="PTHR37810">
    <property type="entry name" value="IMMUNITY PROTEIN SDPI"/>
    <property type="match status" value="1"/>
</dbReference>
<name>A0ABT4X4Q9_9BACI</name>
<feature type="domain" description="DUF1648" evidence="3">
    <location>
        <begin position="10"/>
        <end position="56"/>
    </location>
</feature>
<dbReference type="Pfam" id="PF07853">
    <property type="entry name" value="DUF1648"/>
    <property type="match status" value="1"/>
</dbReference>
<feature type="transmembrane region" description="Helical" evidence="2">
    <location>
        <begin position="160"/>
        <end position="180"/>
    </location>
</feature>
<organism evidence="4 5">
    <name type="scientific">Bacillus changyiensis</name>
    <dbReference type="NCBI Taxonomy" id="3004103"/>
    <lineage>
        <taxon>Bacteria</taxon>
        <taxon>Bacillati</taxon>
        <taxon>Bacillota</taxon>
        <taxon>Bacilli</taxon>
        <taxon>Bacillales</taxon>
        <taxon>Bacillaceae</taxon>
        <taxon>Bacillus</taxon>
    </lineage>
</organism>
<dbReference type="Proteomes" id="UP001211894">
    <property type="component" value="Unassembled WGS sequence"/>
</dbReference>
<accession>A0ABT4X4Q9</accession>
<evidence type="ECO:0000259" key="3">
    <source>
        <dbReference type="Pfam" id="PF07853"/>
    </source>
</evidence>
<protein>
    <recommendedName>
        <fullName evidence="1">Immunity protein SdpI</fullName>
    </recommendedName>
</protein>
<dbReference type="EMBL" id="JAQKAB010000005">
    <property type="protein sequence ID" value="MDA7026729.1"/>
    <property type="molecule type" value="Genomic_DNA"/>
</dbReference>
<feature type="transmembrane region" description="Helical" evidence="2">
    <location>
        <begin position="5"/>
        <end position="25"/>
    </location>
</feature>
<dbReference type="InterPro" id="IPR025962">
    <property type="entry name" value="SdpI/YhfL"/>
</dbReference>
<comment type="subcellular location">
    <subcellularLocation>
        <location evidence="1">Membrane</location>
    </subcellularLocation>
</comment>
<feature type="transmembrane region" description="Helical" evidence="2">
    <location>
        <begin position="186"/>
        <end position="207"/>
    </location>
</feature>
<dbReference type="PIRSF" id="PIRSF038959">
    <property type="entry name" value="SdpI"/>
    <property type="match status" value="1"/>
</dbReference>
<sequence>MKKHIVSLSIIFINILLWGFSYPYLSNHIPIHWSFSGEVDRYATKTEAMLLMLGLLIFVYAVMILAPKLEPRKKNLALFSKTYHIIVNAMLLLFSLLNLLLVLTGLGYHVPMGSFVPVLVGAILIVIGNYLPRVRSNFFIGIKNPWTLSSDTVWKKTHRFASKMFTIAGILIAINSLLPIGNNGNIAMLALILIAVFAPYVYSYVLYRQEMGFHKK</sequence>
<dbReference type="RefSeq" id="WP_271340582.1">
    <property type="nucleotide sequence ID" value="NZ_JAQKAB010000005.1"/>
</dbReference>
<dbReference type="InterPro" id="IPR026272">
    <property type="entry name" value="SdpI"/>
</dbReference>
<comment type="function">
    <text evidence="1">Immunity protein that provides protection for the cell against the toxic effects of SDP, its own SdpC-derived killing factor, and that functions as a receptor/signal transduction protein as well. Once SDP accumulates in the extracellular milieu, SdpI binds to SDP, causing sequestration of SdpR at the bacterial membrane.</text>
</comment>
<comment type="caution">
    <text evidence="4">The sequence shown here is derived from an EMBL/GenBank/DDBJ whole genome shotgun (WGS) entry which is preliminary data.</text>
</comment>
<reference evidence="4 5" key="1">
    <citation type="submission" date="2023-01" db="EMBL/GenBank/DDBJ databases">
        <title>Bacillus changyiensis sp. nov., isolated from a coastal deposit.</title>
        <authorList>
            <person name="Xiao G."/>
            <person name="Lai Q."/>
            <person name="Hu Z."/>
            <person name="Shao Z."/>
        </authorList>
    </citation>
    <scope>NUCLEOTIDE SEQUENCE [LARGE SCALE GENOMIC DNA]</scope>
    <source>
        <strain evidence="4 5">CLL-7-23</strain>
    </source>
</reference>
<evidence type="ECO:0000256" key="2">
    <source>
        <dbReference type="SAM" id="Phobius"/>
    </source>
</evidence>
<keyword evidence="5" id="KW-1185">Reference proteome</keyword>
<dbReference type="Pfam" id="PF13630">
    <property type="entry name" value="SdpI"/>
    <property type="match status" value="1"/>
</dbReference>
<evidence type="ECO:0000313" key="5">
    <source>
        <dbReference type="Proteomes" id="UP001211894"/>
    </source>
</evidence>
<gene>
    <name evidence="4" type="ORF">PJ311_08925</name>
</gene>
<keyword evidence="2" id="KW-1133">Transmembrane helix</keyword>
<dbReference type="PANTHER" id="PTHR37810:SF5">
    <property type="entry name" value="IMMUNITY PROTEIN SDPI"/>
    <property type="match status" value="1"/>
</dbReference>
<evidence type="ECO:0000313" key="4">
    <source>
        <dbReference type="EMBL" id="MDA7026729.1"/>
    </source>
</evidence>
<dbReference type="InterPro" id="IPR012867">
    <property type="entry name" value="DUF1648"/>
</dbReference>
<feature type="transmembrane region" description="Helical" evidence="2">
    <location>
        <begin position="114"/>
        <end position="131"/>
    </location>
</feature>
<proteinExistence type="predicted"/>
<keyword evidence="1 2" id="KW-0472">Membrane</keyword>